<dbReference type="GO" id="GO:0006935">
    <property type="term" value="P:chemotaxis"/>
    <property type="evidence" value="ECO:0007669"/>
    <property type="project" value="InterPro"/>
</dbReference>
<reference evidence="5 6" key="1">
    <citation type="submission" date="2019-02" db="EMBL/GenBank/DDBJ databases">
        <title>Deep-cultivation of Planctomycetes and their phenomic and genomic characterization uncovers novel biology.</title>
        <authorList>
            <person name="Wiegand S."/>
            <person name="Jogler M."/>
            <person name="Boedeker C."/>
            <person name="Pinto D."/>
            <person name="Vollmers J."/>
            <person name="Rivas-Marin E."/>
            <person name="Kohn T."/>
            <person name="Peeters S.H."/>
            <person name="Heuer A."/>
            <person name="Rast P."/>
            <person name="Oberbeckmann S."/>
            <person name="Bunk B."/>
            <person name="Jeske O."/>
            <person name="Meyerdierks A."/>
            <person name="Storesund J.E."/>
            <person name="Kallscheuer N."/>
            <person name="Luecker S."/>
            <person name="Lage O.M."/>
            <person name="Pohl T."/>
            <person name="Merkel B.J."/>
            <person name="Hornburger P."/>
            <person name="Mueller R.-W."/>
            <person name="Bruemmer F."/>
            <person name="Labrenz M."/>
            <person name="Spormann A.M."/>
            <person name="Op den Camp H."/>
            <person name="Overmann J."/>
            <person name="Amann R."/>
            <person name="Jetten M.S.M."/>
            <person name="Mascher T."/>
            <person name="Medema M.H."/>
            <person name="Devos D.P."/>
            <person name="Kaster A.-K."/>
            <person name="Ovreas L."/>
            <person name="Rohde M."/>
            <person name="Galperin M.Y."/>
            <person name="Jogler C."/>
        </authorList>
    </citation>
    <scope>NUCLEOTIDE SEQUENCE [LARGE SCALE GENOMIC DNA]</scope>
    <source>
        <strain evidence="5 6">Pan216</strain>
    </source>
</reference>
<dbReference type="InterPro" id="IPR039315">
    <property type="entry name" value="CheW"/>
</dbReference>
<accession>A0A518B4A7</accession>
<dbReference type="PROSITE" id="PS50851">
    <property type="entry name" value="CHEW"/>
    <property type="match status" value="1"/>
</dbReference>
<dbReference type="PANTHER" id="PTHR22617:SF45">
    <property type="entry name" value="CHEMOTAXIS PROTEIN CHEW"/>
    <property type="match status" value="1"/>
</dbReference>
<evidence type="ECO:0000256" key="2">
    <source>
        <dbReference type="ARBA" id="ARBA00021483"/>
    </source>
</evidence>
<dbReference type="GO" id="GO:0005829">
    <property type="term" value="C:cytosol"/>
    <property type="evidence" value="ECO:0007669"/>
    <property type="project" value="TreeGrafter"/>
</dbReference>
<protein>
    <recommendedName>
        <fullName evidence="2">Chemotaxis protein CheW</fullName>
    </recommendedName>
</protein>
<dbReference type="InterPro" id="IPR002545">
    <property type="entry name" value="CheW-lke_dom"/>
</dbReference>
<keyword evidence="3" id="KW-0963">Cytoplasm</keyword>
<dbReference type="Gene3D" id="2.30.30.40">
    <property type="entry name" value="SH3 Domains"/>
    <property type="match status" value="1"/>
</dbReference>
<dbReference type="GO" id="GO:0007165">
    <property type="term" value="P:signal transduction"/>
    <property type="evidence" value="ECO:0007669"/>
    <property type="project" value="InterPro"/>
</dbReference>
<evidence type="ECO:0000256" key="3">
    <source>
        <dbReference type="ARBA" id="ARBA00022490"/>
    </source>
</evidence>
<sequence>MTLVVLEETDEAVDCWNTIGVAGDGSCPELLKVTHCRNCPVFATAGRHLLDREPPSGYRETWTELLSKKESPRTEDDLSVVIFRVADQWLALETHLFREVSELRPTHRLPHRTNKVFKGLVNVNGELELYVSLHGLLEQSDENSDQSVTEEEGRRVYRRLVVIERDGDRWAFPVDEVHGVRRFPKSQRKAVPVTVAKTGDTFTRTVVPWDDRDVGVLDEQRLFTALQRSVR</sequence>
<organism evidence="5 6">
    <name type="scientific">Kolteria novifilia</name>
    <dbReference type="NCBI Taxonomy" id="2527975"/>
    <lineage>
        <taxon>Bacteria</taxon>
        <taxon>Pseudomonadati</taxon>
        <taxon>Planctomycetota</taxon>
        <taxon>Planctomycetia</taxon>
        <taxon>Kolteriales</taxon>
        <taxon>Kolteriaceae</taxon>
        <taxon>Kolteria</taxon>
    </lineage>
</organism>
<dbReference type="AlphaFoldDB" id="A0A518B4A7"/>
<dbReference type="RefSeq" id="WP_145258377.1">
    <property type="nucleotide sequence ID" value="NZ_CP036279.1"/>
</dbReference>
<dbReference type="SMART" id="SM00260">
    <property type="entry name" value="CheW"/>
    <property type="match status" value="1"/>
</dbReference>
<evidence type="ECO:0000259" key="4">
    <source>
        <dbReference type="PROSITE" id="PS50851"/>
    </source>
</evidence>
<proteinExistence type="predicted"/>
<dbReference type="SUPFAM" id="SSF50341">
    <property type="entry name" value="CheW-like"/>
    <property type="match status" value="1"/>
</dbReference>
<feature type="domain" description="CheW-like" evidence="4">
    <location>
        <begin position="77"/>
        <end position="228"/>
    </location>
</feature>
<dbReference type="Pfam" id="PF01584">
    <property type="entry name" value="CheW"/>
    <property type="match status" value="1"/>
</dbReference>
<name>A0A518B4A7_9BACT</name>
<dbReference type="Proteomes" id="UP000317093">
    <property type="component" value="Chromosome"/>
</dbReference>
<dbReference type="KEGG" id="knv:Pan216_26980"/>
<dbReference type="OrthoDB" id="21516at2"/>
<gene>
    <name evidence="5" type="ORF">Pan216_26980</name>
</gene>
<evidence type="ECO:0000313" key="5">
    <source>
        <dbReference type="EMBL" id="QDU61833.1"/>
    </source>
</evidence>
<dbReference type="InterPro" id="IPR036061">
    <property type="entry name" value="CheW-like_dom_sf"/>
</dbReference>
<dbReference type="EMBL" id="CP036279">
    <property type="protein sequence ID" value="QDU61833.1"/>
    <property type="molecule type" value="Genomic_DNA"/>
</dbReference>
<dbReference type="PANTHER" id="PTHR22617">
    <property type="entry name" value="CHEMOTAXIS SENSOR HISTIDINE KINASE-RELATED"/>
    <property type="match status" value="1"/>
</dbReference>
<keyword evidence="6" id="KW-1185">Reference proteome</keyword>
<dbReference type="Gene3D" id="2.40.50.180">
    <property type="entry name" value="CheA-289, Domain 4"/>
    <property type="match status" value="1"/>
</dbReference>
<evidence type="ECO:0000256" key="1">
    <source>
        <dbReference type="ARBA" id="ARBA00004496"/>
    </source>
</evidence>
<comment type="subcellular location">
    <subcellularLocation>
        <location evidence="1">Cytoplasm</location>
    </subcellularLocation>
</comment>
<evidence type="ECO:0000313" key="6">
    <source>
        <dbReference type="Proteomes" id="UP000317093"/>
    </source>
</evidence>